<evidence type="ECO:0000259" key="1">
    <source>
        <dbReference type="Pfam" id="PF01610"/>
    </source>
</evidence>
<dbReference type="PANTHER" id="PTHR33498">
    <property type="entry name" value="TRANSPOSASE FOR INSERTION SEQUENCE ELEMENT IS1557"/>
    <property type="match status" value="1"/>
</dbReference>
<dbReference type="Pfam" id="PF14690">
    <property type="entry name" value="Zn_ribbon_ISL3"/>
    <property type="match status" value="1"/>
</dbReference>
<reference evidence="3 4" key="1">
    <citation type="submission" date="2019-08" db="EMBL/GenBank/DDBJ databases">
        <title>In-depth cultivation of the pig gut microbiome towards novel bacterial diversity and tailored functional studies.</title>
        <authorList>
            <person name="Wylensek D."/>
            <person name="Hitch T.C.A."/>
            <person name="Clavel T."/>
        </authorList>
    </citation>
    <scope>NUCLEOTIDE SEQUENCE [LARGE SCALE GENOMIC DNA]</scope>
    <source>
        <strain evidence="3 4">Oil+RF-744-WCA-WT-13</strain>
    </source>
</reference>
<feature type="domain" description="Transposase IS204/IS1001/IS1096/IS1165 DDE" evidence="1">
    <location>
        <begin position="155"/>
        <end position="395"/>
    </location>
</feature>
<accession>A0A7X2PAZ6</accession>
<dbReference type="Proteomes" id="UP000466864">
    <property type="component" value="Unassembled WGS sequence"/>
</dbReference>
<dbReference type="EMBL" id="VUMV01000011">
    <property type="protein sequence ID" value="MST82963.1"/>
    <property type="molecule type" value="Genomic_DNA"/>
</dbReference>
<name>A0A7X2PAZ6_9FIRM</name>
<dbReference type="Pfam" id="PF01610">
    <property type="entry name" value="DDE_Tnp_ISL3"/>
    <property type="match status" value="1"/>
</dbReference>
<keyword evidence="4" id="KW-1185">Reference proteome</keyword>
<comment type="caution">
    <text evidence="3">The sequence shown here is derived from an EMBL/GenBank/DDBJ whole genome shotgun (WGS) entry which is preliminary data.</text>
</comment>
<feature type="domain" description="Transposase IS204/IS1001/IS1096/IS1165 zinc-finger" evidence="2">
    <location>
        <begin position="41"/>
        <end position="84"/>
    </location>
</feature>
<protein>
    <submittedName>
        <fullName evidence="3">ISL3 family transposase</fullName>
    </submittedName>
</protein>
<dbReference type="InterPro" id="IPR047951">
    <property type="entry name" value="Transpos_ISL3"/>
</dbReference>
<organism evidence="3 4">
    <name type="scientific">Bilifractor porci</name>
    <dbReference type="NCBI Taxonomy" id="2606636"/>
    <lineage>
        <taxon>Bacteria</taxon>
        <taxon>Bacillati</taxon>
        <taxon>Bacillota</taxon>
        <taxon>Clostridia</taxon>
        <taxon>Lachnospirales</taxon>
        <taxon>Lachnospiraceae</taxon>
        <taxon>Bilifractor</taxon>
    </lineage>
</organism>
<dbReference type="InterPro" id="IPR029261">
    <property type="entry name" value="Transposase_Znf"/>
</dbReference>
<dbReference type="RefSeq" id="WP_154458868.1">
    <property type="nucleotide sequence ID" value="NZ_VUMV01000011.1"/>
</dbReference>
<proteinExistence type="predicted"/>
<gene>
    <name evidence="3" type="ORF">FYJ60_11695</name>
</gene>
<evidence type="ECO:0000259" key="2">
    <source>
        <dbReference type="Pfam" id="PF14690"/>
    </source>
</evidence>
<dbReference type="PANTHER" id="PTHR33498:SF1">
    <property type="entry name" value="TRANSPOSASE FOR INSERTION SEQUENCE ELEMENT IS1557"/>
    <property type="match status" value="1"/>
</dbReference>
<evidence type="ECO:0000313" key="3">
    <source>
        <dbReference type="EMBL" id="MST82963.1"/>
    </source>
</evidence>
<dbReference type="AlphaFoldDB" id="A0A7X2PAZ6"/>
<evidence type="ECO:0000313" key="4">
    <source>
        <dbReference type="Proteomes" id="UP000466864"/>
    </source>
</evidence>
<dbReference type="InterPro" id="IPR002560">
    <property type="entry name" value="Transposase_DDE"/>
</dbReference>
<sequence length="447" mass="51798">MASMTTPFQLENTNIIAMEPKFKDGIEYNQITCGYTGPLQQVCPKCGGKMYKHGSRKLNITDTPVIGKPAKWTIILPRMRCSQCKEIWQPELSDIDENHKMTKRAYLDIAQRSLKTTFSSVAEDYLLTKMTIRNIFTDFMQEKEGTMHFRTPTFIGIDEIKIKKIGEVTVITDLEHHTLYDMLNGRNQKTLTEYFMNMPDRDKVLWVCSDMYRPFQKTIGDAMPNARWAIDHFHVVMKANEAVDEVRKRVQDSMSKRERIDTKKGLAYTLKMRERDLAPEDASKLRACRKAERYKPMMQAYDLKEEFFEIYDENPTSKENAQKAFAEWEKKVPDDELFHKFKELAGTVHHFYEQIFNYWDCPIAISNGFTECTNRLIRENNLSGRGYSFDVLRARTLYRKANLNALMKSGNLLIGPVIPENGPVFHMDSADGTEGTAFDPETGEILD</sequence>
<dbReference type="NCBIfam" id="NF033550">
    <property type="entry name" value="transpos_ISL3"/>
    <property type="match status" value="1"/>
</dbReference>